<dbReference type="InterPro" id="IPR043129">
    <property type="entry name" value="ATPase_NBD"/>
</dbReference>
<dbReference type="PRINTS" id="PR00190">
    <property type="entry name" value="ACTIN"/>
</dbReference>
<keyword evidence="4" id="KW-0547">Nucleotide-binding</keyword>
<comment type="similarity">
    <text evidence="2">Belongs to the actin family. ARP2 subfamily.</text>
</comment>
<evidence type="ECO:0000256" key="6">
    <source>
        <dbReference type="ARBA" id="ARBA00023203"/>
    </source>
</evidence>
<dbReference type="PROSITE" id="PS01132">
    <property type="entry name" value="ACTINS_ACT_LIKE"/>
    <property type="match status" value="1"/>
</dbReference>
<evidence type="ECO:0000256" key="5">
    <source>
        <dbReference type="ARBA" id="ARBA00022840"/>
    </source>
</evidence>
<dbReference type="Pfam" id="PF00022">
    <property type="entry name" value="Actin"/>
    <property type="match status" value="1"/>
</dbReference>
<dbReference type="SUPFAM" id="SSF53067">
    <property type="entry name" value="Actin-like ATPase domain"/>
    <property type="match status" value="2"/>
</dbReference>
<dbReference type="PANTHER" id="PTHR11937">
    <property type="entry name" value="ACTIN"/>
    <property type="match status" value="1"/>
</dbReference>
<organism evidence="8 9">
    <name type="scientific">Trichogramma kaykai</name>
    <dbReference type="NCBI Taxonomy" id="54128"/>
    <lineage>
        <taxon>Eukaryota</taxon>
        <taxon>Metazoa</taxon>
        <taxon>Ecdysozoa</taxon>
        <taxon>Arthropoda</taxon>
        <taxon>Hexapoda</taxon>
        <taxon>Insecta</taxon>
        <taxon>Pterygota</taxon>
        <taxon>Neoptera</taxon>
        <taxon>Endopterygota</taxon>
        <taxon>Hymenoptera</taxon>
        <taxon>Apocrita</taxon>
        <taxon>Proctotrupomorpha</taxon>
        <taxon>Chalcidoidea</taxon>
        <taxon>Trichogrammatidae</taxon>
        <taxon>Trichogramma</taxon>
    </lineage>
</organism>
<evidence type="ECO:0000256" key="7">
    <source>
        <dbReference type="ARBA" id="ARBA00023212"/>
    </source>
</evidence>
<name>A0ABD2W421_9HYME</name>
<keyword evidence="7" id="KW-0206">Cytoskeleton</keyword>
<dbReference type="FunFam" id="3.90.640.10:FF:000005">
    <property type="entry name" value="Actin-related protein 2"/>
    <property type="match status" value="1"/>
</dbReference>
<keyword evidence="5" id="KW-0067">ATP-binding</keyword>
<dbReference type="Gene3D" id="3.90.640.10">
    <property type="entry name" value="Actin, Chain A, domain 4"/>
    <property type="match status" value="1"/>
</dbReference>
<evidence type="ECO:0000256" key="4">
    <source>
        <dbReference type="ARBA" id="ARBA00022741"/>
    </source>
</evidence>
<accession>A0ABD2W421</accession>
<gene>
    <name evidence="8" type="ORF">TKK_016732</name>
</gene>
<proteinExistence type="inferred from homology"/>
<dbReference type="InterPro" id="IPR020902">
    <property type="entry name" value="Actin/actin-like_CS"/>
</dbReference>
<evidence type="ECO:0000256" key="1">
    <source>
        <dbReference type="ARBA" id="ARBA00004245"/>
    </source>
</evidence>
<sequence length="400" mass="45404">MDSKGRKVIVCDNGTGFVKCGYAGANFPAHIFPSIVGRPIIRAANKIGDIDVKDVLEMPDLMVGEEASKLRSMLEISYPMQNGIVRNWEDMCHVWDYTFGPEKMNINPRECKILLTEPPMNPITNREKMIEVMFEKYQFAGMYIAIQAVLTLYAQGLISGVVVDSGDGVTHICPVYEEYALPHLTRRLDIAGRDITMYLIKLLLQRGYAFNHSADFETVRMIKEKLCYIGYDIETEEKLALETTVLVESYTLPDGRVIKVGGERFAAPEALFQPHLINVEAQGIAELVFNTIQSADIDMRSELYKHIVLSGGSTMYPGLPSRLEREIKQLYLQRVLKNDISKLNKFKIKIEDSPRRKDMVFIGGAVLAEISKDRDNVWILREEYEEKGLNVMKKLGSRYA</sequence>
<dbReference type="EMBL" id="JBJJXI010000136">
    <property type="protein sequence ID" value="KAL3387593.1"/>
    <property type="molecule type" value="Genomic_DNA"/>
</dbReference>
<dbReference type="GO" id="GO:0005856">
    <property type="term" value="C:cytoskeleton"/>
    <property type="evidence" value="ECO:0007669"/>
    <property type="project" value="UniProtKB-SubCell"/>
</dbReference>
<dbReference type="GO" id="GO:0003779">
    <property type="term" value="F:actin binding"/>
    <property type="evidence" value="ECO:0007669"/>
    <property type="project" value="UniProtKB-KW"/>
</dbReference>
<dbReference type="CDD" id="cd10220">
    <property type="entry name" value="ASKHA_NBD_Arp2"/>
    <property type="match status" value="1"/>
</dbReference>
<keyword evidence="6" id="KW-0009">Actin-binding</keyword>
<evidence type="ECO:0000313" key="8">
    <source>
        <dbReference type="EMBL" id="KAL3387593.1"/>
    </source>
</evidence>
<dbReference type="Proteomes" id="UP001627154">
    <property type="component" value="Unassembled WGS sequence"/>
</dbReference>
<evidence type="ECO:0000313" key="9">
    <source>
        <dbReference type="Proteomes" id="UP001627154"/>
    </source>
</evidence>
<dbReference type="SMART" id="SM00268">
    <property type="entry name" value="ACTIN"/>
    <property type="match status" value="1"/>
</dbReference>
<keyword evidence="3" id="KW-0963">Cytoplasm</keyword>
<evidence type="ECO:0000256" key="2">
    <source>
        <dbReference type="ARBA" id="ARBA00010121"/>
    </source>
</evidence>
<dbReference type="Gene3D" id="3.30.420.40">
    <property type="match status" value="2"/>
</dbReference>
<comment type="subcellular location">
    <subcellularLocation>
        <location evidence="1">Cytoplasm</location>
        <location evidence="1">Cytoskeleton</location>
    </subcellularLocation>
</comment>
<evidence type="ECO:0008006" key="10">
    <source>
        <dbReference type="Google" id="ProtNLM"/>
    </source>
</evidence>
<dbReference type="AlphaFoldDB" id="A0ABD2W421"/>
<dbReference type="InterPro" id="IPR004000">
    <property type="entry name" value="Actin"/>
</dbReference>
<dbReference type="FunFam" id="3.30.420.40:FF:000538">
    <property type="entry name" value="Actin-related protein 2"/>
    <property type="match status" value="1"/>
</dbReference>
<evidence type="ECO:0000256" key="3">
    <source>
        <dbReference type="ARBA" id="ARBA00022490"/>
    </source>
</evidence>
<protein>
    <recommendedName>
        <fullName evidence="10">Actin-related protein 2</fullName>
    </recommendedName>
</protein>
<keyword evidence="9" id="KW-1185">Reference proteome</keyword>
<reference evidence="8 9" key="1">
    <citation type="journal article" date="2024" name="bioRxiv">
        <title>A reference genome for Trichogramma kaykai: A tiny desert-dwelling parasitoid wasp with competing sex-ratio distorters.</title>
        <authorList>
            <person name="Culotta J."/>
            <person name="Lindsey A.R."/>
        </authorList>
    </citation>
    <scope>NUCLEOTIDE SEQUENCE [LARGE SCALE GENOMIC DNA]</scope>
    <source>
        <strain evidence="8 9">KSX58</strain>
    </source>
</reference>
<dbReference type="GO" id="GO:0005524">
    <property type="term" value="F:ATP binding"/>
    <property type="evidence" value="ECO:0007669"/>
    <property type="project" value="UniProtKB-KW"/>
</dbReference>
<comment type="caution">
    <text evidence="8">The sequence shown here is derived from an EMBL/GenBank/DDBJ whole genome shotgun (WGS) entry which is preliminary data.</text>
</comment>